<feature type="domain" description="Nucleoporin Nup54 alpha-helical" evidence="4">
    <location>
        <begin position="63"/>
        <end position="193"/>
    </location>
</feature>
<keyword evidence="6" id="KW-1185">Reference proteome</keyword>
<reference evidence="5 6" key="1">
    <citation type="submission" date="2016-11" db="EMBL/GenBank/DDBJ databases">
        <title>The macronuclear genome of Stentor coeruleus: a giant cell with tiny introns.</title>
        <authorList>
            <person name="Slabodnick M."/>
            <person name="Ruby J.G."/>
            <person name="Reiff S.B."/>
            <person name="Swart E.C."/>
            <person name="Gosai S."/>
            <person name="Prabakaran S."/>
            <person name="Witkowska E."/>
            <person name="Larue G.E."/>
            <person name="Fisher S."/>
            <person name="Freeman R.M."/>
            <person name="Gunawardena J."/>
            <person name="Chu W."/>
            <person name="Stover N.A."/>
            <person name="Gregory B.D."/>
            <person name="Nowacki M."/>
            <person name="Derisi J."/>
            <person name="Roy S.W."/>
            <person name="Marshall W.F."/>
            <person name="Sood P."/>
        </authorList>
    </citation>
    <scope>NUCLEOTIDE SEQUENCE [LARGE SCALE GENOMIC DNA]</scope>
    <source>
        <strain evidence="5">WM001</strain>
    </source>
</reference>
<comment type="caution">
    <text evidence="5">The sequence shown here is derived from an EMBL/GenBank/DDBJ whole genome shotgun (WGS) entry which is preliminary data.</text>
</comment>
<comment type="subcellular location">
    <subcellularLocation>
        <location evidence="1">Nucleus</location>
    </subcellularLocation>
</comment>
<dbReference type="Proteomes" id="UP000187209">
    <property type="component" value="Unassembled WGS sequence"/>
</dbReference>
<evidence type="ECO:0000256" key="1">
    <source>
        <dbReference type="ARBA" id="ARBA00004123"/>
    </source>
</evidence>
<proteinExistence type="predicted"/>
<evidence type="ECO:0000313" key="5">
    <source>
        <dbReference type="EMBL" id="OMJ70505.1"/>
    </source>
</evidence>
<dbReference type="GO" id="GO:0036228">
    <property type="term" value="P:protein localization to nuclear inner membrane"/>
    <property type="evidence" value="ECO:0007669"/>
    <property type="project" value="TreeGrafter"/>
</dbReference>
<evidence type="ECO:0000256" key="3">
    <source>
        <dbReference type="ARBA" id="ARBA00023242"/>
    </source>
</evidence>
<dbReference type="InterPro" id="IPR024864">
    <property type="entry name" value="Nup54/Nup57/Nup44"/>
</dbReference>
<gene>
    <name evidence="5" type="ORF">SteCoe_31501</name>
</gene>
<name>A0A1R2B1D0_9CILI</name>
<dbReference type="GO" id="GO:0017056">
    <property type="term" value="F:structural constituent of nuclear pore"/>
    <property type="evidence" value="ECO:0007669"/>
    <property type="project" value="TreeGrafter"/>
</dbReference>
<dbReference type="OrthoDB" id="320371at2759"/>
<dbReference type="AlphaFoldDB" id="A0A1R2B1D0"/>
<evidence type="ECO:0000313" key="6">
    <source>
        <dbReference type="Proteomes" id="UP000187209"/>
    </source>
</evidence>
<dbReference type="GO" id="GO:0006999">
    <property type="term" value="P:nuclear pore organization"/>
    <property type="evidence" value="ECO:0007669"/>
    <property type="project" value="TreeGrafter"/>
</dbReference>
<organism evidence="5 6">
    <name type="scientific">Stentor coeruleus</name>
    <dbReference type="NCBI Taxonomy" id="5963"/>
    <lineage>
        <taxon>Eukaryota</taxon>
        <taxon>Sar</taxon>
        <taxon>Alveolata</taxon>
        <taxon>Ciliophora</taxon>
        <taxon>Postciliodesmatophora</taxon>
        <taxon>Heterotrichea</taxon>
        <taxon>Heterotrichida</taxon>
        <taxon>Stentoridae</taxon>
        <taxon>Stentor</taxon>
    </lineage>
</organism>
<dbReference type="PANTHER" id="PTHR13000:SF0">
    <property type="entry name" value="NUCLEOPORIN P54"/>
    <property type="match status" value="1"/>
</dbReference>
<dbReference type="PANTHER" id="PTHR13000">
    <property type="entry name" value="NUCLEOPORIN P54"/>
    <property type="match status" value="1"/>
</dbReference>
<keyword evidence="3" id="KW-0539">Nucleus</keyword>
<evidence type="ECO:0000259" key="4">
    <source>
        <dbReference type="Pfam" id="PF13874"/>
    </source>
</evidence>
<dbReference type="GO" id="GO:0006607">
    <property type="term" value="P:NLS-bearing protein import into nucleus"/>
    <property type="evidence" value="ECO:0007669"/>
    <property type="project" value="TreeGrafter"/>
</dbReference>
<dbReference type="GO" id="GO:0044613">
    <property type="term" value="C:nuclear pore central transport channel"/>
    <property type="evidence" value="ECO:0007669"/>
    <property type="project" value="TreeGrafter"/>
</dbReference>
<evidence type="ECO:0000256" key="2">
    <source>
        <dbReference type="ARBA" id="ARBA00022448"/>
    </source>
</evidence>
<keyword evidence="2" id="KW-0813">Transport</keyword>
<protein>
    <recommendedName>
        <fullName evidence="4">Nucleoporin Nup54 alpha-helical domain-containing protein</fullName>
    </recommendedName>
</protein>
<accession>A0A1R2B1D0</accession>
<sequence>MQMNNPEAELHAELVQIASLMTEGNPNNKFKAMLYNFASRGADVRALQNNRNQINDKGESIMMDPALHLEALNKNPDPNRLYPWQINSCEKLYERLRSDSNTIEFYLEKFDICESSLQDIQNDFYIKYPERIRQITEGQSRLMEKLCMTRYKLERYLESRNALIKDSGLEMRIVAKQDQIKKKLEIKNKIDKLDPSNMNEIKSISVPQEKLDDIVAVMEMQRASIADLRKLVLSDLSKVQSVEASLEKNKKSS</sequence>
<dbReference type="EMBL" id="MPUH01001081">
    <property type="protein sequence ID" value="OMJ70505.1"/>
    <property type="molecule type" value="Genomic_DNA"/>
</dbReference>
<dbReference type="InterPro" id="IPR025712">
    <property type="entry name" value="Nup54_alpha-helical_dom"/>
</dbReference>
<dbReference type="Pfam" id="PF13874">
    <property type="entry name" value="Nup54"/>
    <property type="match status" value="1"/>
</dbReference>